<dbReference type="Proteomes" id="UP000663419">
    <property type="component" value="Chromosome 5"/>
</dbReference>
<keyword evidence="2" id="KW-0472">Membrane</keyword>
<proteinExistence type="predicted"/>
<organism evidence="3 4">
    <name type="scientific">Ajellomyces capsulatus (strain H88)</name>
    <name type="common">Darling's disease fungus</name>
    <name type="synonym">Histoplasma capsulatum</name>
    <dbReference type="NCBI Taxonomy" id="544711"/>
    <lineage>
        <taxon>Eukaryota</taxon>
        <taxon>Fungi</taxon>
        <taxon>Dikarya</taxon>
        <taxon>Ascomycota</taxon>
        <taxon>Pezizomycotina</taxon>
        <taxon>Eurotiomycetes</taxon>
        <taxon>Eurotiomycetidae</taxon>
        <taxon>Onygenales</taxon>
        <taxon>Ajellomycetaceae</taxon>
        <taxon>Histoplasma</taxon>
    </lineage>
</organism>
<evidence type="ECO:0000313" key="3">
    <source>
        <dbReference type="EMBL" id="QSS56253.1"/>
    </source>
</evidence>
<keyword evidence="2" id="KW-0812">Transmembrane</keyword>
<evidence type="ECO:0000256" key="2">
    <source>
        <dbReference type="SAM" id="Phobius"/>
    </source>
</evidence>
<evidence type="ECO:0000313" key="4">
    <source>
        <dbReference type="Proteomes" id="UP000663419"/>
    </source>
</evidence>
<feature type="transmembrane region" description="Helical" evidence="2">
    <location>
        <begin position="76"/>
        <end position="94"/>
    </location>
</feature>
<gene>
    <name evidence="3" type="ORF">I7I53_04416</name>
</gene>
<keyword evidence="2" id="KW-1133">Transmembrane helix</keyword>
<feature type="region of interest" description="Disordered" evidence="1">
    <location>
        <begin position="1"/>
        <end position="37"/>
    </location>
</feature>
<dbReference type="VEuPathDB" id="FungiDB:I7I53_04416"/>
<evidence type="ECO:0000256" key="1">
    <source>
        <dbReference type="SAM" id="MobiDB-lite"/>
    </source>
</evidence>
<name>A0A8A1LUK1_AJEC8</name>
<feature type="compositionally biased region" description="Polar residues" evidence="1">
    <location>
        <begin position="12"/>
        <end position="26"/>
    </location>
</feature>
<accession>A0A8A1LUK1</accession>
<sequence>MTAKFLTRSAMRKSTSSCRMQSGSQSRPKRITTRRSSSERIAWSTCQPVVRWGRTTEPMVCLFLGGGGGDDCRERGALPLFCFLIFLFFLWVFVSRMLHARIGVNTSLSR</sequence>
<dbReference type="EMBL" id="CP069106">
    <property type="protein sequence ID" value="QSS56253.1"/>
    <property type="molecule type" value="Genomic_DNA"/>
</dbReference>
<dbReference type="AlphaFoldDB" id="A0A8A1LUK1"/>
<protein>
    <submittedName>
        <fullName evidence="3">Uncharacterized protein</fullName>
    </submittedName>
</protein>
<reference evidence="3" key="1">
    <citation type="submission" date="2021-01" db="EMBL/GenBank/DDBJ databases">
        <title>Chromosome-level genome assembly of a human fungal pathogen reveals clustering of transcriptionally co-regulated genes.</title>
        <authorList>
            <person name="Voorhies M."/>
            <person name="Cohen S."/>
            <person name="Shea T.P."/>
            <person name="Petrus S."/>
            <person name="Munoz J.F."/>
            <person name="Poplawski S."/>
            <person name="Goldman W.E."/>
            <person name="Michael T."/>
            <person name="Cuomo C.A."/>
            <person name="Sil A."/>
            <person name="Beyhan S."/>
        </authorList>
    </citation>
    <scope>NUCLEOTIDE SEQUENCE</scope>
    <source>
        <strain evidence="3">H88</strain>
    </source>
</reference>